<dbReference type="STRING" id="69.GLE_1907"/>
<sequence>MDTDNVPHVGYDTLPLVVPAKAGIHFALAQHRQRTSASLEKIEPEQQRNGFRLSPE</sequence>
<dbReference type="AlphaFoldDB" id="A0A0S2DFG6"/>
<feature type="region of interest" description="Disordered" evidence="1">
    <location>
        <begin position="33"/>
        <end position="56"/>
    </location>
</feature>
<evidence type="ECO:0000313" key="3">
    <source>
        <dbReference type="Proteomes" id="UP000061569"/>
    </source>
</evidence>
<protein>
    <submittedName>
        <fullName evidence="2">Uncharacterized protein</fullName>
    </submittedName>
</protein>
<organism evidence="2 3">
    <name type="scientific">Lysobacter enzymogenes</name>
    <dbReference type="NCBI Taxonomy" id="69"/>
    <lineage>
        <taxon>Bacteria</taxon>
        <taxon>Pseudomonadati</taxon>
        <taxon>Pseudomonadota</taxon>
        <taxon>Gammaproteobacteria</taxon>
        <taxon>Lysobacterales</taxon>
        <taxon>Lysobacteraceae</taxon>
        <taxon>Lysobacter</taxon>
    </lineage>
</organism>
<gene>
    <name evidence="2" type="ORF">GLE_1907</name>
</gene>
<accession>A0A0S2DFG6</accession>
<reference evidence="2 3" key="1">
    <citation type="submission" date="2015-11" db="EMBL/GenBank/DDBJ databases">
        <title>Genome sequences of Lysobacter enzymogenes strain C3 and Lysobacter antibioticus ATCC 29479.</title>
        <authorList>
            <person name="Kobayashi D.Y."/>
        </authorList>
    </citation>
    <scope>NUCLEOTIDE SEQUENCE [LARGE SCALE GENOMIC DNA]</scope>
    <source>
        <strain evidence="2 3">C3</strain>
    </source>
</reference>
<proteinExistence type="predicted"/>
<dbReference type="PATRIC" id="fig|69.6.peg.1875"/>
<name>A0A0S2DFG6_LYSEN</name>
<evidence type="ECO:0000256" key="1">
    <source>
        <dbReference type="SAM" id="MobiDB-lite"/>
    </source>
</evidence>
<dbReference type="Proteomes" id="UP000061569">
    <property type="component" value="Chromosome"/>
</dbReference>
<dbReference type="KEGG" id="lez:GLE_1907"/>
<dbReference type="EMBL" id="CP013140">
    <property type="protein sequence ID" value="ALN57258.1"/>
    <property type="molecule type" value="Genomic_DNA"/>
</dbReference>
<evidence type="ECO:0000313" key="2">
    <source>
        <dbReference type="EMBL" id="ALN57258.1"/>
    </source>
</evidence>